<dbReference type="Pfam" id="PF01593">
    <property type="entry name" value="Amino_oxidase"/>
    <property type="match status" value="1"/>
</dbReference>
<comment type="similarity">
    <text evidence="2">Belongs to the tryptophan 2-monooxygenase family.</text>
</comment>
<evidence type="ECO:0000256" key="3">
    <source>
        <dbReference type="ARBA" id="ARBA00012535"/>
    </source>
</evidence>
<evidence type="ECO:0000256" key="7">
    <source>
        <dbReference type="SAM" id="MobiDB-lite"/>
    </source>
</evidence>
<comment type="catalytic activity">
    <reaction evidence="6">
        <text>L-tryptophan + O2 = indole-3-acetamide + CO2 + H2O</text>
        <dbReference type="Rhea" id="RHEA:16165"/>
        <dbReference type="ChEBI" id="CHEBI:15377"/>
        <dbReference type="ChEBI" id="CHEBI:15379"/>
        <dbReference type="ChEBI" id="CHEBI:16031"/>
        <dbReference type="ChEBI" id="CHEBI:16526"/>
        <dbReference type="ChEBI" id="CHEBI:57912"/>
        <dbReference type="EC" id="1.13.12.3"/>
    </reaction>
</comment>
<proteinExistence type="inferred from homology"/>
<gene>
    <name evidence="9" type="ORF">HJG44_13825</name>
</gene>
<dbReference type="Proteomes" id="UP000564885">
    <property type="component" value="Unassembled WGS sequence"/>
</dbReference>
<evidence type="ECO:0000259" key="8">
    <source>
        <dbReference type="Pfam" id="PF01593"/>
    </source>
</evidence>
<dbReference type="Gene3D" id="3.50.50.60">
    <property type="entry name" value="FAD/NAD(P)-binding domain"/>
    <property type="match status" value="1"/>
</dbReference>
<accession>A0A849I259</accession>
<evidence type="ECO:0000256" key="5">
    <source>
        <dbReference type="ARBA" id="ARBA00023070"/>
    </source>
</evidence>
<feature type="region of interest" description="Disordered" evidence="7">
    <location>
        <begin position="1"/>
        <end position="21"/>
    </location>
</feature>
<keyword evidence="10" id="KW-1185">Reference proteome</keyword>
<dbReference type="PANTHER" id="PTHR10742:SF410">
    <property type="entry name" value="LYSINE-SPECIFIC HISTONE DEMETHYLASE 2"/>
    <property type="match status" value="1"/>
</dbReference>
<dbReference type="InterPro" id="IPR050281">
    <property type="entry name" value="Flavin_monoamine_oxidase"/>
</dbReference>
<dbReference type="SUPFAM" id="SSF51905">
    <property type="entry name" value="FAD/NAD(P)-binding domain"/>
    <property type="match status" value="1"/>
</dbReference>
<comment type="pathway">
    <text evidence="1">Plant hormone metabolism; auxin biosynthesis.</text>
</comment>
<evidence type="ECO:0000256" key="1">
    <source>
        <dbReference type="ARBA" id="ARBA00004814"/>
    </source>
</evidence>
<dbReference type="AlphaFoldDB" id="A0A849I259"/>
<reference evidence="9 10" key="1">
    <citation type="submission" date="2020-04" db="EMBL/GenBank/DDBJ databases">
        <title>Enterovirga sp. isolate from soil.</title>
        <authorList>
            <person name="Chea S."/>
            <person name="Kim D.-U."/>
        </authorList>
    </citation>
    <scope>NUCLEOTIDE SEQUENCE [LARGE SCALE GENOMIC DNA]</scope>
    <source>
        <strain evidence="9 10">DB1703</strain>
    </source>
</reference>
<feature type="domain" description="Amine oxidase" evidence="8">
    <location>
        <begin position="179"/>
        <end position="425"/>
    </location>
</feature>
<organism evidence="9 10">
    <name type="scientific">Enterovirga aerilata</name>
    <dbReference type="NCBI Taxonomy" id="2730920"/>
    <lineage>
        <taxon>Bacteria</taxon>
        <taxon>Pseudomonadati</taxon>
        <taxon>Pseudomonadota</taxon>
        <taxon>Alphaproteobacteria</taxon>
        <taxon>Hyphomicrobiales</taxon>
        <taxon>Methylobacteriaceae</taxon>
        <taxon>Enterovirga</taxon>
    </lineage>
</organism>
<evidence type="ECO:0000256" key="6">
    <source>
        <dbReference type="ARBA" id="ARBA00047321"/>
    </source>
</evidence>
<evidence type="ECO:0000256" key="4">
    <source>
        <dbReference type="ARBA" id="ARBA00017871"/>
    </source>
</evidence>
<keyword evidence="5" id="KW-0073">Auxin biosynthesis</keyword>
<dbReference type="InterPro" id="IPR002937">
    <property type="entry name" value="Amino_oxidase"/>
</dbReference>
<comment type="caution">
    <text evidence="9">The sequence shown here is derived from an EMBL/GenBank/DDBJ whole genome shotgun (WGS) entry which is preliminary data.</text>
</comment>
<feature type="compositionally biased region" description="Polar residues" evidence="7">
    <location>
        <begin position="451"/>
        <end position="468"/>
    </location>
</feature>
<dbReference type="InterPro" id="IPR036188">
    <property type="entry name" value="FAD/NAD-bd_sf"/>
</dbReference>
<dbReference type="GO" id="GO:0009851">
    <property type="term" value="P:auxin biosynthetic process"/>
    <property type="evidence" value="ECO:0007669"/>
    <property type="project" value="UniProtKB-KW"/>
</dbReference>
<protein>
    <recommendedName>
        <fullName evidence="4">Tryptophan 2-monooxygenase</fullName>
        <ecNumber evidence="3">1.13.12.3</ecNumber>
    </recommendedName>
</protein>
<evidence type="ECO:0000256" key="2">
    <source>
        <dbReference type="ARBA" id="ARBA00005833"/>
    </source>
</evidence>
<dbReference type="PANTHER" id="PTHR10742">
    <property type="entry name" value="FLAVIN MONOAMINE OXIDASE"/>
    <property type="match status" value="1"/>
</dbReference>
<dbReference type="GO" id="GO:0050361">
    <property type="term" value="F:tryptophan 2-monooxygenase activity"/>
    <property type="evidence" value="ECO:0007669"/>
    <property type="project" value="UniProtKB-EC"/>
</dbReference>
<dbReference type="EC" id="1.13.12.3" evidence="3"/>
<dbReference type="Pfam" id="PF13450">
    <property type="entry name" value="NAD_binding_8"/>
    <property type="match status" value="1"/>
</dbReference>
<feature type="compositionally biased region" description="Basic and acidic residues" evidence="7">
    <location>
        <begin position="431"/>
        <end position="441"/>
    </location>
</feature>
<feature type="region of interest" description="Disordered" evidence="7">
    <location>
        <begin position="428"/>
        <end position="468"/>
    </location>
</feature>
<dbReference type="EMBL" id="JABEPP010000003">
    <property type="protein sequence ID" value="NNM73462.1"/>
    <property type="molecule type" value="Genomic_DNA"/>
</dbReference>
<evidence type="ECO:0000313" key="9">
    <source>
        <dbReference type="EMBL" id="NNM73462.1"/>
    </source>
</evidence>
<evidence type="ECO:0000313" key="10">
    <source>
        <dbReference type="Proteomes" id="UP000564885"/>
    </source>
</evidence>
<name>A0A849I259_9HYPH</name>
<sequence>MTLRSVTSERSVHRPISTPSLAEPEGEVDVAIVGAGAAGIAAARFCRAAGASTAVLEARDRVGGRAVTVRLGGHAVDLGAHWLHAGGLNPLVRLGRERGEAIRRAPGQGHVVLDGRFGTRADREAHGRGFEAADRAFAAAARRDGDVSLAQALPPLGRWRAPIAATMALISGRPLAEVSAQDFPSDEFGDNYFIRGGYGAFLARLAAGLPVRLGCPVTAIDWSGPGVRLSTPRGTVRARAAVVTVPMPLLAGGAIRFAPGLPPGMAEALSGFLPGAYEHVVLQWPDAPFRGADRLAKIVTVRRSLGLLTWIEGAPIHYLELDYATALAASGRDRAARLARDFLAGVLGTHAIRNMRVLAVTDWLSDPLSRSSWSVVPPGRVAIRTEAAKPVADRIWFAGEATSRSLWGTVGGAWEEGERAAREVLAIVGRGEPERPGEARRPNSPPAGNDVSASAWRTNAREATSSGA</sequence>